<dbReference type="SUPFAM" id="SSF55781">
    <property type="entry name" value="GAF domain-like"/>
    <property type="match status" value="1"/>
</dbReference>
<keyword evidence="3" id="KW-0804">Transcription</keyword>
<dbReference type="InterPro" id="IPR029016">
    <property type="entry name" value="GAF-like_dom_sf"/>
</dbReference>
<dbReference type="PROSITE" id="PS51077">
    <property type="entry name" value="HTH_ICLR"/>
    <property type="match status" value="1"/>
</dbReference>
<evidence type="ECO:0000256" key="2">
    <source>
        <dbReference type="ARBA" id="ARBA00023125"/>
    </source>
</evidence>
<dbReference type="InterPro" id="IPR005471">
    <property type="entry name" value="Tscrpt_reg_IclR_N"/>
</dbReference>
<dbReference type="EMBL" id="CP012700">
    <property type="protein sequence ID" value="ALH81742.1"/>
    <property type="molecule type" value="Genomic_DNA"/>
</dbReference>
<keyword evidence="2" id="KW-0238">DNA-binding</keyword>
<reference evidence="5 6" key="1">
    <citation type="journal article" date="2015" name="Genome Announc.">
        <title>Complete Genome Sequence of Polypropylene Glycol- and Polyethylene Glycol-Degrading Sphingopyxis macrogoltabida Strain EY-1.</title>
        <authorList>
            <person name="Ohtsubo Y."/>
            <person name="Nagata Y."/>
            <person name="Numata M."/>
            <person name="Tsuchikane K."/>
            <person name="Hosoyama A."/>
            <person name="Yamazoe A."/>
            <person name="Tsuda M."/>
            <person name="Fujita N."/>
            <person name="Kawai F."/>
        </authorList>
    </citation>
    <scope>NUCLEOTIDE SEQUENCE [LARGE SCALE GENOMIC DNA]</scope>
    <source>
        <strain evidence="5 6">EY-1</strain>
    </source>
</reference>
<dbReference type="InterPro" id="IPR014757">
    <property type="entry name" value="Tscrpt_reg_IclR_C"/>
</dbReference>
<dbReference type="SMART" id="SM00346">
    <property type="entry name" value="HTH_ICLR"/>
    <property type="match status" value="1"/>
</dbReference>
<evidence type="ECO:0000259" key="4">
    <source>
        <dbReference type="PROSITE" id="PS51077"/>
    </source>
</evidence>
<dbReference type="Pfam" id="PF09339">
    <property type="entry name" value="HTH_IclR"/>
    <property type="match status" value="1"/>
</dbReference>
<evidence type="ECO:0000313" key="5">
    <source>
        <dbReference type="EMBL" id="ALH81742.1"/>
    </source>
</evidence>
<dbReference type="InterPro" id="IPR036388">
    <property type="entry name" value="WH-like_DNA-bd_sf"/>
</dbReference>
<evidence type="ECO:0000256" key="1">
    <source>
        <dbReference type="ARBA" id="ARBA00023015"/>
    </source>
</evidence>
<feature type="domain" description="HTH iclR-type" evidence="4">
    <location>
        <begin position="9"/>
        <end position="70"/>
    </location>
</feature>
<dbReference type="InterPro" id="IPR036390">
    <property type="entry name" value="WH_DNA-bd_sf"/>
</dbReference>
<organism evidence="5 6">
    <name type="scientific">Sphingopyxis macrogoltabida</name>
    <name type="common">Sphingomonas macrogoltabidus</name>
    <dbReference type="NCBI Taxonomy" id="33050"/>
    <lineage>
        <taxon>Bacteria</taxon>
        <taxon>Pseudomonadati</taxon>
        <taxon>Pseudomonadota</taxon>
        <taxon>Alphaproteobacteria</taxon>
        <taxon>Sphingomonadales</taxon>
        <taxon>Sphingomonadaceae</taxon>
        <taxon>Sphingopyxis</taxon>
    </lineage>
</organism>
<dbReference type="InterPro" id="IPR050707">
    <property type="entry name" value="HTH_MetabolicPath_Reg"/>
</dbReference>
<proteinExistence type="predicted"/>
<protein>
    <recommendedName>
        <fullName evidence="4">HTH iclR-type domain-containing protein</fullName>
    </recommendedName>
</protein>
<dbReference type="PANTHER" id="PTHR30136:SF24">
    <property type="entry name" value="HTH-TYPE TRANSCRIPTIONAL REPRESSOR ALLR"/>
    <property type="match status" value="1"/>
</dbReference>
<dbReference type="Proteomes" id="UP000058074">
    <property type="component" value="Chromosome"/>
</dbReference>
<evidence type="ECO:0000313" key="6">
    <source>
        <dbReference type="Proteomes" id="UP000058074"/>
    </source>
</evidence>
<dbReference type="RefSeq" id="WP_054588894.1">
    <property type="nucleotide sequence ID" value="NZ_CP012700.1"/>
</dbReference>
<accession>A0A0N9U8V3</accession>
<evidence type="ECO:0000256" key="3">
    <source>
        <dbReference type="ARBA" id="ARBA00023163"/>
    </source>
</evidence>
<dbReference type="GO" id="GO:0003700">
    <property type="term" value="F:DNA-binding transcription factor activity"/>
    <property type="evidence" value="ECO:0007669"/>
    <property type="project" value="TreeGrafter"/>
</dbReference>
<dbReference type="KEGG" id="smag:AN936_15680"/>
<dbReference type="OrthoDB" id="9807558at2"/>
<sequence>MAVHVADGVRSVSQAFAIMRLFADSETLTLSDVSRAVGLSPSSVFNLLGTLLGEGVIVREQPGKRYRLADAWRRSGLLRDGDARRLIDRMVPLLAEFAQAHEVTVGLWQTASRDRMQLVAHAESNAVLRIHLARGQRQPLGGGAVGRAIAAAQAPGPDEIARRFAAVRWQKPVSLAVYAEQIGAAAQAGYALDDGHTHIGICTLAAVIPQAKPEFCVSASFFAGARSAVDVAALGRALVELAQTGAD</sequence>
<dbReference type="SUPFAM" id="SSF46785">
    <property type="entry name" value="Winged helix' DNA-binding domain"/>
    <property type="match status" value="1"/>
</dbReference>
<dbReference type="Gene3D" id="3.30.450.40">
    <property type="match status" value="1"/>
</dbReference>
<dbReference type="PANTHER" id="PTHR30136">
    <property type="entry name" value="HELIX-TURN-HELIX TRANSCRIPTIONAL REGULATOR, ICLR FAMILY"/>
    <property type="match status" value="1"/>
</dbReference>
<dbReference type="Pfam" id="PF01614">
    <property type="entry name" value="IclR_C"/>
    <property type="match status" value="1"/>
</dbReference>
<dbReference type="GO" id="GO:0003677">
    <property type="term" value="F:DNA binding"/>
    <property type="evidence" value="ECO:0007669"/>
    <property type="project" value="UniProtKB-KW"/>
</dbReference>
<keyword evidence="1" id="KW-0805">Transcription regulation</keyword>
<dbReference type="Gene3D" id="1.10.10.10">
    <property type="entry name" value="Winged helix-like DNA-binding domain superfamily/Winged helix DNA-binding domain"/>
    <property type="match status" value="1"/>
</dbReference>
<dbReference type="PATRIC" id="fig|33050.5.peg.3252"/>
<dbReference type="AlphaFoldDB" id="A0A0N9U8V3"/>
<gene>
    <name evidence="5" type="ORF">AN936_15680</name>
</gene>
<name>A0A0N9U8V3_SPHMC</name>
<dbReference type="GO" id="GO:0045892">
    <property type="term" value="P:negative regulation of DNA-templated transcription"/>
    <property type="evidence" value="ECO:0007669"/>
    <property type="project" value="TreeGrafter"/>
</dbReference>